<evidence type="ECO:0000256" key="7">
    <source>
        <dbReference type="ARBA" id="ARBA00022840"/>
    </source>
</evidence>
<evidence type="ECO:0000256" key="11">
    <source>
        <dbReference type="RuleBase" id="RU003783"/>
    </source>
</evidence>
<keyword evidence="6 10" id="KW-0547">Nucleotide-binding</keyword>
<comment type="similarity">
    <text evidence="3 10 13">Belongs to the IPP transferase family.</text>
</comment>
<dbReference type="GO" id="GO:0052381">
    <property type="term" value="F:tRNA dimethylallyltransferase activity"/>
    <property type="evidence" value="ECO:0007669"/>
    <property type="project" value="UniProtKB-UniRule"/>
</dbReference>
<dbReference type="FunFam" id="1.10.20.140:FF:000001">
    <property type="entry name" value="tRNA dimethylallyltransferase"/>
    <property type="match status" value="1"/>
</dbReference>
<proteinExistence type="inferred from homology"/>
<dbReference type="EMBL" id="AP011540">
    <property type="protein sequence ID" value="BAI65280.1"/>
    <property type="molecule type" value="Genomic_DNA"/>
</dbReference>
<dbReference type="Gene3D" id="3.40.50.300">
    <property type="entry name" value="P-loop containing nucleotide triphosphate hydrolases"/>
    <property type="match status" value="1"/>
</dbReference>
<evidence type="ECO:0000256" key="10">
    <source>
        <dbReference type="HAMAP-Rule" id="MF_00185"/>
    </source>
</evidence>
<feature type="region of interest" description="Interaction with substrate tRNA" evidence="10">
    <location>
        <begin position="62"/>
        <end position="65"/>
    </location>
</feature>
<dbReference type="AlphaFoldDB" id="D2NNR2"/>
<sequence length="329" mass="36837">MRPVLRARTATASGGEGTGRMGRMTISETLPVIAIVGPTGTGKSALAIELALRLNGECINADSMQFYRGMDIGTAKVTAEEMRGVPHHLLDIMDVRDEASVAEFQERSRELIEQIRGRGRYPILVGGSGLYVRAALDKLEFPGTDARVRERLEEQARTEGIGVLHARLAEVDPESAARVKDERRIIRALEVFEVTGRPFSAFMPVREYVTESIQIGLDMDRTLLHERLHRRVVLMHEQGLLDEVRTLNMQGLQEGKTASRAIGYAQFARTLEDADYSVEQAIEDTTIATRQFARRQLTWFRADPRVHWLDALSPTLADEAEAIIRESTR</sequence>
<dbReference type="STRING" id="680646.RMDY18_14480"/>
<dbReference type="SUPFAM" id="SSF52540">
    <property type="entry name" value="P-loop containing nucleoside triphosphate hydrolases"/>
    <property type="match status" value="1"/>
</dbReference>
<feature type="region of interest" description="Disordered" evidence="14">
    <location>
        <begin position="1"/>
        <end position="22"/>
    </location>
</feature>
<keyword evidence="16" id="KW-1185">Reference proteome</keyword>
<evidence type="ECO:0000256" key="8">
    <source>
        <dbReference type="ARBA" id="ARBA00022842"/>
    </source>
</evidence>
<dbReference type="Pfam" id="PF01715">
    <property type="entry name" value="IPPT"/>
    <property type="match status" value="1"/>
</dbReference>
<dbReference type="InterPro" id="IPR018022">
    <property type="entry name" value="IPT"/>
</dbReference>
<feature type="site" description="Interaction with substrate tRNA" evidence="10">
    <location>
        <position position="128"/>
    </location>
</feature>
<feature type="binding site" evidence="10">
    <location>
        <begin position="39"/>
        <end position="44"/>
    </location>
    <ligand>
        <name>substrate</name>
    </ligand>
</feature>
<reference evidence="15 16" key="2">
    <citation type="journal article" date="2010" name="J Osaka Dent Univ">
        <title>Isolation and identification of Rothia mucilaginosa from persistent apical periodontitis lesions.</title>
        <authorList>
            <person name="Yamane K."/>
            <person name="Yoshida M."/>
            <person name="Fujihira T."/>
            <person name="Baba T."/>
            <person name="Tsuji N."/>
            <person name="Hayashi H."/>
            <person name="Sugimori C."/>
            <person name="Yamanaka T."/>
            <person name="Mashimo C."/>
            <person name="Nambu T."/>
            <person name="Kawai H."/>
            <person name="Fukushima H."/>
        </authorList>
    </citation>
    <scope>NUCLEOTIDE SEQUENCE [LARGE SCALE GENOMIC DNA]</scope>
    <source>
        <strain evidence="15 16">DY-18</strain>
    </source>
</reference>
<evidence type="ECO:0000256" key="5">
    <source>
        <dbReference type="ARBA" id="ARBA00022694"/>
    </source>
</evidence>
<evidence type="ECO:0000313" key="16">
    <source>
        <dbReference type="Proteomes" id="UP000001883"/>
    </source>
</evidence>
<dbReference type="Gene3D" id="1.10.20.140">
    <property type="match status" value="1"/>
</dbReference>
<keyword evidence="8 10" id="KW-0460">Magnesium</keyword>
<evidence type="ECO:0000256" key="13">
    <source>
        <dbReference type="RuleBase" id="RU003785"/>
    </source>
</evidence>
<feature type="binding site" evidence="10">
    <location>
        <begin position="37"/>
        <end position="44"/>
    </location>
    <ligand>
        <name>ATP</name>
        <dbReference type="ChEBI" id="CHEBI:30616"/>
    </ligand>
</feature>
<reference evidence="16" key="1">
    <citation type="submission" date="2009-07" db="EMBL/GenBank/DDBJ databases">
        <title>Complete genome sequence of Rothia mucilaginosa DJ.</title>
        <authorList>
            <person name="Yamane K."/>
            <person name="Nambu T."/>
            <person name="Mashimo C."/>
            <person name="Sugimori C."/>
            <person name="Yamanaka T."/>
            <person name="Leung K."/>
            <person name="Fukushima H."/>
        </authorList>
    </citation>
    <scope>NUCLEOTIDE SEQUENCE [LARGE SCALE GENOMIC DNA]</scope>
    <source>
        <strain evidence="16">DY-18</strain>
    </source>
</reference>
<protein>
    <recommendedName>
        <fullName evidence="10">tRNA dimethylallyltransferase</fullName>
        <ecNumber evidence="10">2.5.1.75</ecNumber>
    </recommendedName>
    <alternativeName>
        <fullName evidence="10">Dimethylallyl diphosphate:tRNA dimethylallyltransferase</fullName>
        <shortName evidence="10">DMAPP:tRNA dimethylallyltransferase</shortName>
        <shortName evidence="10">DMATase</shortName>
    </alternativeName>
    <alternativeName>
        <fullName evidence="10">Isopentenyl-diphosphate:tRNA isopentenyltransferase</fullName>
        <shortName evidence="10">IPP transferase</shortName>
        <shortName evidence="10">IPPT</shortName>
        <shortName evidence="10">IPTase</shortName>
    </alternativeName>
</protein>
<evidence type="ECO:0000256" key="9">
    <source>
        <dbReference type="ARBA" id="ARBA00049563"/>
    </source>
</evidence>
<evidence type="ECO:0000256" key="6">
    <source>
        <dbReference type="ARBA" id="ARBA00022741"/>
    </source>
</evidence>
<dbReference type="HOGENOM" id="CLU_032616_0_1_11"/>
<evidence type="ECO:0000313" key="15">
    <source>
        <dbReference type="EMBL" id="BAI65280.1"/>
    </source>
</evidence>
<evidence type="ECO:0000256" key="2">
    <source>
        <dbReference type="ARBA" id="ARBA00003213"/>
    </source>
</evidence>
<organism evidence="15 16">
    <name type="scientific">Rothia mucilaginosa (strain DY-18)</name>
    <name type="common">Stomatococcus mucilaginosus</name>
    <dbReference type="NCBI Taxonomy" id="680646"/>
    <lineage>
        <taxon>Bacteria</taxon>
        <taxon>Bacillati</taxon>
        <taxon>Actinomycetota</taxon>
        <taxon>Actinomycetes</taxon>
        <taxon>Micrococcales</taxon>
        <taxon>Micrococcaceae</taxon>
        <taxon>Rothia</taxon>
    </lineage>
</organism>
<evidence type="ECO:0000256" key="14">
    <source>
        <dbReference type="SAM" id="MobiDB-lite"/>
    </source>
</evidence>
<dbReference type="KEGG" id="rmu:RMDY18_14480"/>
<gene>
    <name evidence="10" type="primary">miaA</name>
    <name evidence="15" type="ordered locus">RMDY18_14480</name>
</gene>
<dbReference type="GO" id="GO:0005524">
    <property type="term" value="F:ATP binding"/>
    <property type="evidence" value="ECO:0007669"/>
    <property type="project" value="UniProtKB-UniRule"/>
</dbReference>
<reference evidence="15 16" key="3">
    <citation type="journal article" date="2010" name="Sequencing">
        <title>Complete Genome Sequence of Rothia mucilaginosa DY-18: A Clinical Isolate with Dense Meshwork-Like Structures from a Persistent Apical Periodontitis Lesion.</title>
        <authorList>
            <person name="Yamane K."/>
            <person name="Nambu T."/>
            <person name="Yamanaka T."/>
            <person name="Mashimo C."/>
            <person name="Sugimori C."/>
            <person name="Leung K.-P."/>
            <person name="Fukushima H."/>
        </authorList>
    </citation>
    <scope>NUCLEOTIDE SEQUENCE [LARGE SCALE GENOMIC DNA]</scope>
    <source>
        <strain evidence="15 16">DY-18</strain>
    </source>
</reference>
<dbReference type="Proteomes" id="UP000001883">
    <property type="component" value="Chromosome"/>
</dbReference>
<evidence type="ECO:0000256" key="12">
    <source>
        <dbReference type="RuleBase" id="RU003784"/>
    </source>
</evidence>
<dbReference type="PANTHER" id="PTHR11088:SF60">
    <property type="entry name" value="TRNA DIMETHYLALLYLTRANSFERASE"/>
    <property type="match status" value="1"/>
</dbReference>
<dbReference type="eggNOG" id="COG0324">
    <property type="taxonomic scope" value="Bacteria"/>
</dbReference>
<evidence type="ECO:0000256" key="3">
    <source>
        <dbReference type="ARBA" id="ARBA00005842"/>
    </source>
</evidence>
<comment type="catalytic activity">
    <reaction evidence="9 10 11">
        <text>adenosine(37) in tRNA + dimethylallyl diphosphate = N(6)-dimethylallyladenosine(37) in tRNA + diphosphate</text>
        <dbReference type="Rhea" id="RHEA:26482"/>
        <dbReference type="Rhea" id="RHEA-COMP:10162"/>
        <dbReference type="Rhea" id="RHEA-COMP:10375"/>
        <dbReference type="ChEBI" id="CHEBI:33019"/>
        <dbReference type="ChEBI" id="CHEBI:57623"/>
        <dbReference type="ChEBI" id="CHEBI:74411"/>
        <dbReference type="ChEBI" id="CHEBI:74415"/>
        <dbReference type="EC" id="2.5.1.75"/>
    </reaction>
</comment>
<comment type="cofactor">
    <cofactor evidence="1 10">
        <name>Mg(2+)</name>
        <dbReference type="ChEBI" id="CHEBI:18420"/>
    </cofactor>
</comment>
<comment type="subunit">
    <text evidence="10">Monomer.</text>
</comment>
<evidence type="ECO:0000256" key="4">
    <source>
        <dbReference type="ARBA" id="ARBA00022679"/>
    </source>
</evidence>
<dbReference type="GO" id="GO:0006400">
    <property type="term" value="P:tRNA modification"/>
    <property type="evidence" value="ECO:0007669"/>
    <property type="project" value="TreeGrafter"/>
</dbReference>
<comment type="caution">
    <text evidence="10">Lacks conserved residue(s) required for the propagation of feature annotation.</text>
</comment>
<feature type="site" description="Interaction with substrate tRNA" evidence="10">
    <location>
        <position position="149"/>
    </location>
</feature>
<dbReference type="EC" id="2.5.1.75" evidence="10"/>
<dbReference type="InterPro" id="IPR039657">
    <property type="entry name" value="Dimethylallyltransferase"/>
</dbReference>
<evidence type="ECO:0000256" key="1">
    <source>
        <dbReference type="ARBA" id="ARBA00001946"/>
    </source>
</evidence>
<keyword evidence="7 10" id="KW-0067">ATP-binding</keyword>
<dbReference type="HAMAP" id="MF_00185">
    <property type="entry name" value="IPP_trans"/>
    <property type="match status" value="1"/>
</dbReference>
<dbReference type="PANTHER" id="PTHR11088">
    <property type="entry name" value="TRNA DIMETHYLALLYLTRANSFERASE"/>
    <property type="match status" value="1"/>
</dbReference>
<dbReference type="InterPro" id="IPR027417">
    <property type="entry name" value="P-loop_NTPase"/>
</dbReference>
<accession>D2NNR2</accession>
<keyword evidence="4 10" id="KW-0808">Transferase</keyword>
<keyword evidence="5 10" id="KW-0819">tRNA processing</keyword>
<dbReference type="NCBIfam" id="TIGR00174">
    <property type="entry name" value="miaA"/>
    <property type="match status" value="1"/>
</dbReference>
<comment type="function">
    <text evidence="2 10 12">Catalyzes the transfer of a dimethylallyl group onto the adenine at position 37 in tRNAs that read codons beginning with uridine, leading to the formation of N6-(dimethylallyl)adenosine (i(6)A).</text>
</comment>
<name>D2NNR2_ROTMD</name>